<sequence length="274" mass="30747">MLSGHLACCRIECTAAIDPRRYSRSRVIATWTRLGSQTLVPPNIEASTELHSSALRNAEALRNANRSGEPRAAEASSAGNLRPPPPPSRREERVATAGENDWKDGERTTMTIAAEKKPENRRIQSILAVKIPRRFLFFDLKSNRSARIDDERDERRNDSVALRSARALSRKRATPKKRKKKKKTSAESEQSNRERERERARRRGGIDLLLPLAAAQSRGPGRPRIHRRANKATRERRVGAKPRRNGIHHGGDRAKASQCSLSLSLSTPFSLCLC</sequence>
<dbReference type="Gramene" id="KCW50079">
    <property type="protein sequence ID" value="KCW50079"/>
    <property type="gene ID" value="EUGRSUZ_K03516"/>
</dbReference>
<dbReference type="InParanoid" id="A0A059A8L9"/>
<name>A0A059A8L9_EUCGR</name>
<feature type="compositionally biased region" description="Basic residues" evidence="1">
    <location>
        <begin position="168"/>
        <end position="183"/>
    </location>
</feature>
<protein>
    <submittedName>
        <fullName evidence="2">Uncharacterized protein</fullName>
    </submittedName>
</protein>
<feature type="region of interest" description="Disordered" evidence="1">
    <location>
        <begin position="63"/>
        <end position="107"/>
    </location>
</feature>
<proteinExistence type="predicted"/>
<evidence type="ECO:0000256" key="1">
    <source>
        <dbReference type="SAM" id="MobiDB-lite"/>
    </source>
</evidence>
<evidence type="ECO:0000313" key="2">
    <source>
        <dbReference type="EMBL" id="KCW50079.1"/>
    </source>
</evidence>
<feature type="compositionally biased region" description="Basic residues" evidence="1">
    <location>
        <begin position="221"/>
        <end position="231"/>
    </location>
</feature>
<feature type="compositionally biased region" description="Basic and acidic residues" evidence="1">
    <location>
        <begin position="88"/>
        <end position="107"/>
    </location>
</feature>
<feature type="compositionally biased region" description="Basic and acidic residues" evidence="1">
    <location>
        <begin position="184"/>
        <end position="199"/>
    </location>
</feature>
<organism evidence="2">
    <name type="scientific">Eucalyptus grandis</name>
    <name type="common">Flooded gum</name>
    <dbReference type="NCBI Taxonomy" id="71139"/>
    <lineage>
        <taxon>Eukaryota</taxon>
        <taxon>Viridiplantae</taxon>
        <taxon>Streptophyta</taxon>
        <taxon>Embryophyta</taxon>
        <taxon>Tracheophyta</taxon>
        <taxon>Spermatophyta</taxon>
        <taxon>Magnoliopsida</taxon>
        <taxon>eudicotyledons</taxon>
        <taxon>Gunneridae</taxon>
        <taxon>Pentapetalae</taxon>
        <taxon>rosids</taxon>
        <taxon>malvids</taxon>
        <taxon>Myrtales</taxon>
        <taxon>Myrtaceae</taxon>
        <taxon>Myrtoideae</taxon>
        <taxon>Eucalypteae</taxon>
        <taxon>Eucalyptus</taxon>
    </lineage>
</organism>
<accession>A0A059A8L9</accession>
<gene>
    <name evidence="2" type="ORF">EUGRSUZ_K03516</name>
</gene>
<reference evidence="2" key="1">
    <citation type="submission" date="2013-07" db="EMBL/GenBank/DDBJ databases">
        <title>The genome of Eucalyptus grandis.</title>
        <authorList>
            <person name="Schmutz J."/>
            <person name="Hayes R."/>
            <person name="Myburg A."/>
            <person name="Tuskan G."/>
            <person name="Grattapaglia D."/>
            <person name="Rokhsar D.S."/>
        </authorList>
    </citation>
    <scope>NUCLEOTIDE SEQUENCE</scope>
    <source>
        <tissue evidence="2">Leaf extractions</tissue>
    </source>
</reference>
<feature type="region of interest" description="Disordered" evidence="1">
    <location>
        <begin position="150"/>
        <end position="254"/>
    </location>
</feature>
<dbReference type="EMBL" id="KK198763">
    <property type="protein sequence ID" value="KCW50079.1"/>
    <property type="molecule type" value="Genomic_DNA"/>
</dbReference>
<dbReference type="AlphaFoldDB" id="A0A059A8L9"/>